<comment type="caution">
    <text evidence="2">The sequence shown here is derived from an EMBL/GenBank/DDBJ whole genome shotgun (WGS) entry which is preliminary data.</text>
</comment>
<dbReference type="EMBL" id="JARBHB010000007">
    <property type="protein sequence ID" value="KAJ8879384.1"/>
    <property type="molecule type" value="Genomic_DNA"/>
</dbReference>
<accession>A0ABQ9H540</accession>
<keyword evidence="3" id="KW-1185">Reference proteome</keyword>
<proteinExistence type="predicted"/>
<feature type="region of interest" description="Disordered" evidence="1">
    <location>
        <begin position="204"/>
        <end position="228"/>
    </location>
</feature>
<sequence length="296" mass="32219">MQAGGDLKVGFAICRWAVARPNLAASTVGQQSSSEMTLASHPCVRASLSSEVKSRPSPEVKMKVTHPNWPMSQLQLALLALAAGLADLHHSYVMEEPLKRHTKLSMLRFEYMPSYSCSHGWFCILHSGSMPYKGVKQLLRMGAGEVAVAGSYLGLVGTRGGHDMPRGGGRTNWPGVSPRNTRSCLDKGVGGWEGRRRRLTVLELASASARRRPQADTSRRSRPARASPRSNIRWEPCCFSLSPDILVLKSQGPRWLSGYPARLPPRVTPGLSQVGIVPDDSAGRRVSSGLSRFPDP</sequence>
<feature type="region of interest" description="Disordered" evidence="1">
    <location>
        <begin position="271"/>
        <end position="296"/>
    </location>
</feature>
<name>A0ABQ9H540_9NEOP</name>
<protein>
    <submittedName>
        <fullName evidence="2">Uncharacterized protein</fullName>
    </submittedName>
</protein>
<evidence type="ECO:0000256" key="1">
    <source>
        <dbReference type="SAM" id="MobiDB-lite"/>
    </source>
</evidence>
<gene>
    <name evidence="2" type="ORF">PR048_019992</name>
</gene>
<evidence type="ECO:0000313" key="2">
    <source>
        <dbReference type="EMBL" id="KAJ8879384.1"/>
    </source>
</evidence>
<dbReference type="Proteomes" id="UP001159363">
    <property type="component" value="Chromosome 6"/>
</dbReference>
<organism evidence="2 3">
    <name type="scientific">Dryococelus australis</name>
    <dbReference type="NCBI Taxonomy" id="614101"/>
    <lineage>
        <taxon>Eukaryota</taxon>
        <taxon>Metazoa</taxon>
        <taxon>Ecdysozoa</taxon>
        <taxon>Arthropoda</taxon>
        <taxon>Hexapoda</taxon>
        <taxon>Insecta</taxon>
        <taxon>Pterygota</taxon>
        <taxon>Neoptera</taxon>
        <taxon>Polyneoptera</taxon>
        <taxon>Phasmatodea</taxon>
        <taxon>Verophasmatodea</taxon>
        <taxon>Anareolatae</taxon>
        <taxon>Phasmatidae</taxon>
        <taxon>Eurycanthinae</taxon>
        <taxon>Dryococelus</taxon>
    </lineage>
</organism>
<evidence type="ECO:0000313" key="3">
    <source>
        <dbReference type="Proteomes" id="UP001159363"/>
    </source>
</evidence>
<reference evidence="2 3" key="1">
    <citation type="submission" date="2023-02" db="EMBL/GenBank/DDBJ databases">
        <title>LHISI_Scaffold_Assembly.</title>
        <authorList>
            <person name="Stuart O.P."/>
            <person name="Cleave R."/>
            <person name="Magrath M.J.L."/>
            <person name="Mikheyev A.S."/>
        </authorList>
    </citation>
    <scope>NUCLEOTIDE SEQUENCE [LARGE SCALE GENOMIC DNA]</scope>
    <source>
        <strain evidence="2">Daus_M_001</strain>
        <tissue evidence="2">Leg muscle</tissue>
    </source>
</reference>